<keyword evidence="8" id="KW-1185">Reference proteome</keyword>
<keyword evidence="2" id="KW-1003">Cell membrane</keyword>
<feature type="transmembrane region" description="Helical" evidence="6">
    <location>
        <begin position="310"/>
        <end position="330"/>
    </location>
</feature>
<evidence type="ECO:0000313" key="7">
    <source>
        <dbReference type="EMBL" id="MEK8050123.1"/>
    </source>
</evidence>
<feature type="transmembrane region" description="Helical" evidence="6">
    <location>
        <begin position="16"/>
        <end position="36"/>
    </location>
</feature>
<feature type="transmembrane region" description="Helical" evidence="6">
    <location>
        <begin position="472"/>
        <end position="493"/>
    </location>
</feature>
<name>A0ABU9CE16_9BURK</name>
<accession>A0ABU9CE16</accession>
<evidence type="ECO:0000256" key="5">
    <source>
        <dbReference type="ARBA" id="ARBA00023136"/>
    </source>
</evidence>
<feature type="transmembrane region" description="Helical" evidence="6">
    <location>
        <begin position="189"/>
        <end position="207"/>
    </location>
</feature>
<dbReference type="PANTHER" id="PTHR30250:SF11">
    <property type="entry name" value="O-ANTIGEN TRANSPORTER-RELATED"/>
    <property type="match status" value="1"/>
</dbReference>
<feature type="transmembrane region" description="Helical" evidence="6">
    <location>
        <begin position="342"/>
        <end position="359"/>
    </location>
</feature>
<feature type="transmembrane region" description="Helical" evidence="6">
    <location>
        <begin position="158"/>
        <end position="177"/>
    </location>
</feature>
<keyword evidence="3 6" id="KW-0812">Transmembrane</keyword>
<evidence type="ECO:0000256" key="4">
    <source>
        <dbReference type="ARBA" id="ARBA00022989"/>
    </source>
</evidence>
<feature type="transmembrane region" description="Helical" evidence="6">
    <location>
        <begin position="115"/>
        <end position="137"/>
    </location>
</feature>
<dbReference type="EMBL" id="JBBUTH010000003">
    <property type="protein sequence ID" value="MEK8050123.1"/>
    <property type="molecule type" value="Genomic_DNA"/>
</dbReference>
<keyword evidence="4 6" id="KW-1133">Transmembrane helix</keyword>
<organism evidence="7 8">
    <name type="scientific">Pseudaquabacterium inlustre</name>
    <dbReference type="NCBI Taxonomy" id="2984192"/>
    <lineage>
        <taxon>Bacteria</taxon>
        <taxon>Pseudomonadati</taxon>
        <taxon>Pseudomonadota</taxon>
        <taxon>Betaproteobacteria</taxon>
        <taxon>Burkholderiales</taxon>
        <taxon>Sphaerotilaceae</taxon>
        <taxon>Pseudaquabacterium</taxon>
    </lineage>
</organism>
<dbReference type="Pfam" id="PF01943">
    <property type="entry name" value="Polysacc_synt"/>
    <property type="match status" value="1"/>
</dbReference>
<feature type="transmembrane region" description="Helical" evidence="6">
    <location>
        <begin position="89"/>
        <end position="109"/>
    </location>
</feature>
<dbReference type="Proteomes" id="UP001365405">
    <property type="component" value="Unassembled WGS sequence"/>
</dbReference>
<feature type="transmembrane region" description="Helical" evidence="6">
    <location>
        <begin position="440"/>
        <end position="460"/>
    </location>
</feature>
<keyword evidence="5 6" id="KW-0472">Membrane</keyword>
<evidence type="ECO:0000313" key="8">
    <source>
        <dbReference type="Proteomes" id="UP001365405"/>
    </source>
</evidence>
<dbReference type="PANTHER" id="PTHR30250">
    <property type="entry name" value="PST FAMILY PREDICTED COLANIC ACID TRANSPORTER"/>
    <property type="match status" value="1"/>
</dbReference>
<feature type="transmembrane region" description="Helical" evidence="6">
    <location>
        <begin position="48"/>
        <end position="69"/>
    </location>
</feature>
<dbReference type="InterPro" id="IPR002797">
    <property type="entry name" value="Polysacc_synth"/>
</dbReference>
<evidence type="ECO:0000256" key="1">
    <source>
        <dbReference type="ARBA" id="ARBA00004651"/>
    </source>
</evidence>
<gene>
    <name evidence="7" type="ORF">AACH10_07725</name>
</gene>
<comment type="subcellular location">
    <subcellularLocation>
        <location evidence="1">Cell membrane</location>
        <topology evidence="1">Multi-pass membrane protein</topology>
    </subcellularLocation>
</comment>
<sequence length="508" mass="54196">MQESPYSAKRLRRAGLYFAVGRVVTALLTLVVFATVARRLALPDYGVYTLGLSVVELGIGLGAFGLDALMGRLLPEYRVAASGVATSRLLAALASAQLAGIALGAVLLWGLASLIASWMAAPALAEHLPAFALVLVLEGLARIMRDQVLAGLLRQGEAQVVQLIRLVVMLGLLAAHPGAGLADVVRYELTAAGSAAAVALALAAWHLRQQHRRPAARADWTRPTWRAARHLAGYSYLNSVLWLVYSPHVITLVVSRYAGVDAAALFGFARGLSEQIRRYLPAEFFIGLIRPALVARYVQEHSVSQLMQRVHLILKLSLLALMPIVAYAAALGEALCAALSKGRMAAAGPVLLLLLVQHVPGSNRRFIDVVANIVSRADICVRAGLPLLFTPLAIAVVLRWQPVHGAWLAAAVMVAAELAYSLSAGVLFRRNGVAFTSLPPVSLARLAGYGVLTYGVLRWLPFPTQWAPPVPLAIGAVVALLVTATAAWLLPILSSAEADQFKRLLKSR</sequence>
<evidence type="ECO:0000256" key="6">
    <source>
        <dbReference type="SAM" id="Phobius"/>
    </source>
</evidence>
<evidence type="ECO:0000256" key="3">
    <source>
        <dbReference type="ARBA" id="ARBA00022692"/>
    </source>
</evidence>
<dbReference type="RefSeq" id="WP_341409790.1">
    <property type="nucleotide sequence ID" value="NZ_JBBUTH010000003.1"/>
</dbReference>
<evidence type="ECO:0000256" key="2">
    <source>
        <dbReference type="ARBA" id="ARBA00022475"/>
    </source>
</evidence>
<feature type="transmembrane region" description="Helical" evidence="6">
    <location>
        <begin position="379"/>
        <end position="400"/>
    </location>
</feature>
<protein>
    <submittedName>
        <fullName evidence="7">Oligosaccharide flippase family protein</fullName>
    </submittedName>
</protein>
<comment type="caution">
    <text evidence="7">The sequence shown here is derived from an EMBL/GenBank/DDBJ whole genome shotgun (WGS) entry which is preliminary data.</text>
</comment>
<dbReference type="InterPro" id="IPR050833">
    <property type="entry name" value="Poly_Biosynth_Transport"/>
</dbReference>
<feature type="transmembrane region" description="Helical" evidence="6">
    <location>
        <begin position="406"/>
        <end position="428"/>
    </location>
</feature>
<reference evidence="7 8" key="1">
    <citation type="submission" date="2024-04" db="EMBL/GenBank/DDBJ databases">
        <title>Novel species of the genus Ideonella isolated from streams.</title>
        <authorList>
            <person name="Lu H."/>
        </authorList>
    </citation>
    <scope>NUCLEOTIDE SEQUENCE [LARGE SCALE GENOMIC DNA]</scope>
    <source>
        <strain evidence="7 8">DXS22W</strain>
    </source>
</reference>
<proteinExistence type="predicted"/>